<accession>A0ABV9ZMB3</accession>
<feature type="region of interest" description="Disordered" evidence="1">
    <location>
        <begin position="75"/>
        <end position="94"/>
    </location>
</feature>
<evidence type="ECO:0000256" key="1">
    <source>
        <dbReference type="SAM" id="MobiDB-lite"/>
    </source>
</evidence>
<gene>
    <name evidence="2" type="ORF">ACFPK1_24275</name>
</gene>
<organism evidence="2 3">
    <name type="scientific">Actinomycetospora rhizophila</name>
    <dbReference type="NCBI Taxonomy" id="1416876"/>
    <lineage>
        <taxon>Bacteria</taxon>
        <taxon>Bacillati</taxon>
        <taxon>Actinomycetota</taxon>
        <taxon>Actinomycetes</taxon>
        <taxon>Pseudonocardiales</taxon>
        <taxon>Pseudonocardiaceae</taxon>
        <taxon>Actinomycetospora</taxon>
    </lineage>
</organism>
<protein>
    <submittedName>
        <fullName evidence="2">Uncharacterized protein</fullName>
    </submittedName>
</protein>
<dbReference type="Proteomes" id="UP001596175">
    <property type="component" value="Unassembled WGS sequence"/>
</dbReference>
<dbReference type="EMBL" id="JBHSKG010000015">
    <property type="protein sequence ID" value="MFC5141377.1"/>
    <property type="molecule type" value="Genomic_DNA"/>
</dbReference>
<feature type="compositionally biased region" description="Low complexity" evidence="1">
    <location>
        <begin position="75"/>
        <end position="89"/>
    </location>
</feature>
<sequence length="145" mass="15966">MRAGTGGLRREARPGGAAHVARRRWRAPREVALTGHAVEIAARRTRLVIPWEQVTAVRPHGPDRADGRPRRIALDVDGPLPGGPLLDRLTAPRAGRPGERRTLVLRTAGLDADPALLLAALDHYLELPAERRRLAEHDWASRPTH</sequence>
<evidence type="ECO:0000313" key="2">
    <source>
        <dbReference type="EMBL" id="MFC5141377.1"/>
    </source>
</evidence>
<comment type="caution">
    <text evidence="2">The sequence shown here is derived from an EMBL/GenBank/DDBJ whole genome shotgun (WGS) entry which is preliminary data.</text>
</comment>
<reference evidence="3" key="1">
    <citation type="journal article" date="2019" name="Int. J. Syst. Evol. Microbiol.">
        <title>The Global Catalogue of Microorganisms (GCM) 10K type strain sequencing project: providing services to taxonomists for standard genome sequencing and annotation.</title>
        <authorList>
            <consortium name="The Broad Institute Genomics Platform"/>
            <consortium name="The Broad Institute Genome Sequencing Center for Infectious Disease"/>
            <person name="Wu L."/>
            <person name="Ma J."/>
        </authorList>
    </citation>
    <scope>NUCLEOTIDE SEQUENCE [LARGE SCALE GENOMIC DNA]</scope>
    <source>
        <strain evidence="3">XZYJ18</strain>
    </source>
</reference>
<feature type="region of interest" description="Disordered" evidence="1">
    <location>
        <begin position="1"/>
        <end position="23"/>
    </location>
</feature>
<dbReference type="RefSeq" id="WP_378023529.1">
    <property type="nucleotide sequence ID" value="NZ_JBHSKG010000015.1"/>
</dbReference>
<keyword evidence="3" id="KW-1185">Reference proteome</keyword>
<evidence type="ECO:0000313" key="3">
    <source>
        <dbReference type="Proteomes" id="UP001596175"/>
    </source>
</evidence>
<name>A0ABV9ZMB3_9PSEU</name>
<proteinExistence type="predicted"/>